<feature type="domain" description="Mut7-C RNAse" evidence="1">
    <location>
        <begin position="96"/>
        <end position="198"/>
    </location>
</feature>
<dbReference type="Gene3D" id="3.10.20.30">
    <property type="match status" value="1"/>
</dbReference>
<proteinExistence type="predicted"/>
<feature type="non-terminal residue" evidence="3">
    <location>
        <position position="198"/>
    </location>
</feature>
<dbReference type="SUPFAM" id="SSF54285">
    <property type="entry name" value="MoaD/ThiS"/>
    <property type="match status" value="1"/>
</dbReference>
<gene>
    <name evidence="3" type="ORF">ENI96_12805</name>
</gene>
<evidence type="ECO:0000259" key="2">
    <source>
        <dbReference type="Pfam" id="PF14451"/>
    </source>
</evidence>
<protein>
    <submittedName>
        <fullName evidence="3">Twitching motility protein PilT</fullName>
    </submittedName>
</protein>
<dbReference type="AlphaFoldDB" id="A0A831W6I2"/>
<dbReference type="InterPro" id="IPR002782">
    <property type="entry name" value="Mut7-C_RNAse_dom"/>
</dbReference>
<comment type="caution">
    <text evidence="3">The sequence shown here is derived from an EMBL/GenBank/DDBJ whole genome shotgun (WGS) entry which is preliminary data.</text>
</comment>
<dbReference type="InterPro" id="IPR016155">
    <property type="entry name" value="Mopterin_synth/thiamin_S_b"/>
</dbReference>
<dbReference type="InterPro" id="IPR027798">
    <property type="entry name" value="Ub_Mut7C"/>
</dbReference>
<dbReference type="Proteomes" id="UP000886251">
    <property type="component" value="Unassembled WGS sequence"/>
</dbReference>
<evidence type="ECO:0000313" key="3">
    <source>
        <dbReference type="EMBL" id="HEB97293.1"/>
    </source>
</evidence>
<dbReference type="Pfam" id="PF01927">
    <property type="entry name" value="Mut7-C"/>
    <property type="match status" value="1"/>
</dbReference>
<dbReference type="PANTHER" id="PTHR39081:SF1">
    <property type="entry name" value="MUT7-C RNASE DOMAIN-CONTAINING PROTEIN"/>
    <property type="match status" value="1"/>
</dbReference>
<reference evidence="3" key="1">
    <citation type="journal article" date="2020" name="mSystems">
        <title>Genome- and Community-Level Interaction Insights into Carbon Utilization and Element Cycling Functions of Hydrothermarchaeota in Hydrothermal Sediment.</title>
        <authorList>
            <person name="Zhou Z."/>
            <person name="Liu Y."/>
            <person name="Xu W."/>
            <person name="Pan J."/>
            <person name="Luo Z.H."/>
            <person name="Li M."/>
        </authorList>
    </citation>
    <scope>NUCLEOTIDE SEQUENCE [LARGE SCALE GENOMIC DNA]</scope>
    <source>
        <strain evidence="3">HyVt-443</strain>
    </source>
</reference>
<organism evidence="3">
    <name type="scientific">Sedimenticola thiotaurini</name>
    <dbReference type="NCBI Taxonomy" id="1543721"/>
    <lineage>
        <taxon>Bacteria</taxon>
        <taxon>Pseudomonadati</taxon>
        <taxon>Pseudomonadota</taxon>
        <taxon>Gammaproteobacteria</taxon>
        <taxon>Chromatiales</taxon>
        <taxon>Sedimenticolaceae</taxon>
        <taxon>Sedimenticola</taxon>
    </lineage>
</organism>
<sequence length="198" mass="22987">MAVATLRFYEELNDFLPPQRRKREIRLEFEPPAPARHLIETLGVPHTEVEVLLRNGESVGLETPVRDGDRLAVYPLFESLDVTPLLRIRPRPLRRPRFLADAHLGRLAGYLRMLGFDTRLAEEGEDDRELVQRALEEGRILLTRDRALLMRREVTHGCFIHPQAPRQQLAYLIRRLDLCRLIAPFTRCIRCNGVLEPV</sequence>
<feature type="domain" description="Ubiquitin Mut7-C" evidence="2">
    <location>
        <begin position="1"/>
        <end position="81"/>
    </location>
</feature>
<accession>A0A831W6I2</accession>
<dbReference type="PANTHER" id="PTHR39081">
    <property type="entry name" value="MUT7-C DOMAIN-CONTAINING PROTEIN"/>
    <property type="match status" value="1"/>
</dbReference>
<dbReference type="InterPro" id="IPR012675">
    <property type="entry name" value="Beta-grasp_dom_sf"/>
</dbReference>
<name>A0A831W6I2_9GAMM</name>
<dbReference type="Pfam" id="PF14451">
    <property type="entry name" value="Ub-Mut7C"/>
    <property type="match status" value="1"/>
</dbReference>
<evidence type="ECO:0000259" key="1">
    <source>
        <dbReference type="Pfam" id="PF01927"/>
    </source>
</evidence>
<dbReference type="EMBL" id="DRKP01000161">
    <property type="protein sequence ID" value="HEB97293.1"/>
    <property type="molecule type" value="Genomic_DNA"/>
</dbReference>